<evidence type="ECO:0000313" key="2">
    <source>
        <dbReference type="EMBL" id="KII61121.1"/>
    </source>
</evidence>
<dbReference type="GO" id="GO:0003676">
    <property type="term" value="F:nucleic acid binding"/>
    <property type="evidence" value="ECO:0007669"/>
    <property type="project" value="InterPro"/>
</dbReference>
<organism evidence="2 3">
    <name type="scientific">Thelohanellus kitauei</name>
    <name type="common">Myxosporean</name>
    <dbReference type="NCBI Taxonomy" id="669202"/>
    <lineage>
        <taxon>Eukaryota</taxon>
        <taxon>Metazoa</taxon>
        <taxon>Cnidaria</taxon>
        <taxon>Myxozoa</taxon>
        <taxon>Myxosporea</taxon>
        <taxon>Bivalvulida</taxon>
        <taxon>Platysporina</taxon>
        <taxon>Myxobolidae</taxon>
        <taxon>Thelohanellus</taxon>
    </lineage>
</organism>
<dbReference type="PANTHER" id="PTHR46564:SF1">
    <property type="entry name" value="TRANSPOSASE"/>
    <property type="match status" value="1"/>
</dbReference>
<gene>
    <name evidence="2" type="ORF">RF11_05841</name>
</gene>
<name>A0A0C2MHJ3_THEKT</name>
<dbReference type="Gene3D" id="3.30.420.10">
    <property type="entry name" value="Ribonuclease H-like superfamily/Ribonuclease H"/>
    <property type="match status" value="1"/>
</dbReference>
<keyword evidence="3" id="KW-1185">Reference proteome</keyword>
<feature type="domain" description="Tc1-like transposase DDE" evidence="1">
    <location>
        <begin position="11"/>
        <end position="68"/>
    </location>
</feature>
<dbReference type="AlphaFoldDB" id="A0A0C2MHJ3"/>
<evidence type="ECO:0000259" key="1">
    <source>
        <dbReference type="Pfam" id="PF13358"/>
    </source>
</evidence>
<dbReference type="InterPro" id="IPR038717">
    <property type="entry name" value="Tc1-like_DDE_dom"/>
</dbReference>
<accession>A0A0C2MHJ3</accession>
<dbReference type="PANTHER" id="PTHR46564">
    <property type="entry name" value="TRANSPOSASE"/>
    <property type="match status" value="1"/>
</dbReference>
<protein>
    <recommendedName>
        <fullName evidence="1">Tc1-like transposase DDE domain-containing protein</fullName>
    </recommendedName>
</protein>
<sequence>MFVKTGPGSKNLVMDNVRFHYTENVKRFVENRGHSIIYLPPYSPQLNPIKLLFSKWKSLVKSDMTIFDSRDLTHAINQASLQITTDNCLGWIRESTIFVSLAFRREPM</sequence>
<reference evidence="2 3" key="1">
    <citation type="journal article" date="2014" name="Genome Biol. Evol.">
        <title>The genome of the myxosporean Thelohanellus kitauei shows adaptations to nutrient acquisition within its fish host.</title>
        <authorList>
            <person name="Yang Y."/>
            <person name="Xiong J."/>
            <person name="Zhou Z."/>
            <person name="Huo F."/>
            <person name="Miao W."/>
            <person name="Ran C."/>
            <person name="Liu Y."/>
            <person name="Zhang J."/>
            <person name="Feng J."/>
            <person name="Wang M."/>
            <person name="Wang M."/>
            <person name="Wang L."/>
            <person name="Yao B."/>
        </authorList>
    </citation>
    <scope>NUCLEOTIDE SEQUENCE [LARGE SCALE GENOMIC DNA]</scope>
    <source>
        <strain evidence="2">Wuqing</strain>
    </source>
</reference>
<dbReference type="InterPro" id="IPR036397">
    <property type="entry name" value="RNaseH_sf"/>
</dbReference>
<evidence type="ECO:0000313" key="3">
    <source>
        <dbReference type="Proteomes" id="UP000031668"/>
    </source>
</evidence>
<proteinExistence type="predicted"/>
<dbReference type="Proteomes" id="UP000031668">
    <property type="component" value="Unassembled WGS sequence"/>
</dbReference>
<dbReference type="Pfam" id="PF13358">
    <property type="entry name" value="DDE_3"/>
    <property type="match status" value="1"/>
</dbReference>
<comment type="caution">
    <text evidence="2">The sequence shown here is derived from an EMBL/GenBank/DDBJ whole genome shotgun (WGS) entry which is preliminary data.</text>
</comment>
<dbReference type="EMBL" id="JWZT01005379">
    <property type="protein sequence ID" value="KII61121.1"/>
    <property type="molecule type" value="Genomic_DNA"/>
</dbReference>
<dbReference type="OrthoDB" id="6021308at2759"/>